<dbReference type="RefSeq" id="WP_127700479.1">
    <property type="nucleotide sequence ID" value="NZ_SACS01000021.1"/>
</dbReference>
<dbReference type="NCBIfam" id="TIGR01730">
    <property type="entry name" value="RND_mfp"/>
    <property type="match status" value="1"/>
</dbReference>
<gene>
    <name evidence="6" type="ORF">EOE67_16740</name>
</gene>
<feature type="domain" description="YknX-like C-terminal permuted SH3-like" evidence="5">
    <location>
        <begin position="312"/>
        <end position="381"/>
    </location>
</feature>
<evidence type="ECO:0000313" key="6">
    <source>
        <dbReference type="EMBL" id="RVU33502.1"/>
    </source>
</evidence>
<dbReference type="Pfam" id="PF25973">
    <property type="entry name" value="BSH_CzcB"/>
    <property type="match status" value="1"/>
</dbReference>
<evidence type="ECO:0000256" key="3">
    <source>
        <dbReference type="SAM" id="SignalP"/>
    </source>
</evidence>
<keyword evidence="3" id="KW-0732">Signal</keyword>
<dbReference type="Gene3D" id="2.40.50.100">
    <property type="match status" value="1"/>
</dbReference>
<dbReference type="Pfam" id="PF25989">
    <property type="entry name" value="YknX_C"/>
    <property type="match status" value="1"/>
</dbReference>
<evidence type="ECO:0000259" key="4">
    <source>
        <dbReference type="Pfam" id="PF25973"/>
    </source>
</evidence>
<dbReference type="PANTHER" id="PTHR30469">
    <property type="entry name" value="MULTIDRUG RESISTANCE PROTEIN MDTA"/>
    <property type="match status" value="1"/>
</dbReference>
<feature type="domain" description="CzcB-like barrel-sandwich hybrid" evidence="4">
    <location>
        <begin position="95"/>
        <end position="223"/>
    </location>
</feature>
<sequence>MKKISAKTAILALCVVASVLAIGVEVAAVMPPPAAAELASAHAASAADAVTTKAVLTVTATHPRLELLPLRITAHGNIEAWQEARLGTEADGLRLTEVKVNVGDRVGKGQVLAVFAADTLQAELNLSRAERAEALALYSEARADLKRTTELQATGALSSQQIQRFITASQTTLARLDAARAKEQNQQLRLAQTRVLAPDHGIISARSATVGAVLPAGQELFRLIRAGRLEWRAEVSSDVLAKLKPGQLADIRLADGSHLQGKLRIVSPVVDTQSRNALVYVDLAESLLENATSNARPGMFARGEFILGASQVLTLPQSAVQLRDGFSYVLQIGADSKVIQTKVSTGRRTENRIEITTGLSIDERVVTTGGAFLGDGDLVKVVANPDADDTPTAMTTEVKSTTTAAVGPRSLP</sequence>
<dbReference type="InterPro" id="IPR058647">
    <property type="entry name" value="BSH_CzcB-like"/>
</dbReference>
<feature type="region of interest" description="Disordered" evidence="2">
    <location>
        <begin position="387"/>
        <end position="412"/>
    </location>
</feature>
<dbReference type="SUPFAM" id="SSF111369">
    <property type="entry name" value="HlyD-like secretion proteins"/>
    <property type="match status" value="1"/>
</dbReference>
<dbReference type="InterPro" id="IPR058637">
    <property type="entry name" value="YknX-like_C"/>
</dbReference>
<dbReference type="GO" id="GO:0015562">
    <property type="term" value="F:efflux transmembrane transporter activity"/>
    <property type="evidence" value="ECO:0007669"/>
    <property type="project" value="TreeGrafter"/>
</dbReference>
<dbReference type="Gene3D" id="2.40.420.20">
    <property type="match status" value="1"/>
</dbReference>
<feature type="chain" id="PRO_5019026187" evidence="3">
    <location>
        <begin position="28"/>
        <end position="412"/>
    </location>
</feature>
<evidence type="ECO:0000313" key="7">
    <source>
        <dbReference type="Proteomes" id="UP000283077"/>
    </source>
</evidence>
<organism evidence="6 7">
    <name type="scientific">Rheinheimera riviphila</name>
    <dbReference type="NCBI Taxonomy" id="1834037"/>
    <lineage>
        <taxon>Bacteria</taxon>
        <taxon>Pseudomonadati</taxon>
        <taxon>Pseudomonadota</taxon>
        <taxon>Gammaproteobacteria</taxon>
        <taxon>Chromatiales</taxon>
        <taxon>Chromatiaceae</taxon>
        <taxon>Rheinheimera</taxon>
    </lineage>
</organism>
<dbReference type="InterPro" id="IPR006143">
    <property type="entry name" value="RND_pump_MFP"/>
</dbReference>
<feature type="signal peptide" evidence="3">
    <location>
        <begin position="1"/>
        <end position="27"/>
    </location>
</feature>
<accession>A0A437QG73</accession>
<dbReference type="PANTHER" id="PTHR30469:SF15">
    <property type="entry name" value="HLYD FAMILY OF SECRETION PROTEINS"/>
    <property type="match status" value="1"/>
</dbReference>
<dbReference type="OrthoDB" id="7265739at2"/>
<protein>
    <submittedName>
        <fullName evidence="6">Efflux RND transporter periplasmic adaptor subunit</fullName>
    </submittedName>
</protein>
<dbReference type="GO" id="GO:1990281">
    <property type="term" value="C:efflux pump complex"/>
    <property type="evidence" value="ECO:0007669"/>
    <property type="project" value="TreeGrafter"/>
</dbReference>
<evidence type="ECO:0000259" key="5">
    <source>
        <dbReference type="Pfam" id="PF25989"/>
    </source>
</evidence>
<evidence type="ECO:0000256" key="2">
    <source>
        <dbReference type="SAM" id="MobiDB-lite"/>
    </source>
</evidence>
<comment type="caution">
    <text evidence="6">The sequence shown here is derived from an EMBL/GenBank/DDBJ whole genome shotgun (WGS) entry which is preliminary data.</text>
</comment>
<dbReference type="Gene3D" id="2.40.30.170">
    <property type="match status" value="1"/>
</dbReference>
<reference evidence="6 7" key="1">
    <citation type="submission" date="2019-01" db="EMBL/GenBank/DDBJ databases">
        <authorList>
            <person name="Chen W.-M."/>
        </authorList>
    </citation>
    <scope>NUCLEOTIDE SEQUENCE [LARGE SCALE GENOMIC DNA]</scope>
    <source>
        <strain evidence="6 7">KYPC3</strain>
    </source>
</reference>
<proteinExistence type="inferred from homology"/>
<dbReference type="Gene3D" id="1.10.287.470">
    <property type="entry name" value="Helix hairpin bin"/>
    <property type="match status" value="1"/>
</dbReference>
<keyword evidence="7" id="KW-1185">Reference proteome</keyword>
<dbReference type="AlphaFoldDB" id="A0A437QG73"/>
<dbReference type="EMBL" id="SACS01000021">
    <property type="protein sequence ID" value="RVU33502.1"/>
    <property type="molecule type" value="Genomic_DNA"/>
</dbReference>
<evidence type="ECO:0000256" key="1">
    <source>
        <dbReference type="ARBA" id="ARBA00009477"/>
    </source>
</evidence>
<comment type="similarity">
    <text evidence="1">Belongs to the membrane fusion protein (MFP) (TC 8.A.1) family.</text>
</comment>
<name>A0A437QG73_9GAMM</name>
<dbReference type="Proteomes" id="UP000283077">
    <property type="component" value="Unassembled WGS sequence"/>
</dbReference>